<comment type="similarity">
    <text evidence="2">Belongs to the KHG/KDPG aldolase family.</text>
</comment>
<keyword evidence="5" id="KW-0119">Carbohydrate metabolism</keyword>
<proteinExistence type="inferred from homology"/>
<gene>
    <name evidence="6" type="ORF">GCM10010170_007180</name>
</gene>
<dbReference type="PANTHER" id="PTHR30246:SF1">
    <property type="entry name" value="2-DEHYDRO-3-DEOXY-6-PHOSPHOGALACTONATE ALDOLASE-RELATED"/>
    <property type="match status" value="1"/>
</dbReference>
<keyword evidence="4" id="KW-0456">Lyase</keyword>
<dbReference type="SUPFAM" id="SSF51569">
    <property type="entry name" value="Aldolase"/>
    <property type="match status" value="1"/>
</dbReference>
<reference evidence="6 7" key="1">
    <citation type="journal article" date="2019" name="Int. J. Syst. Evol. Microbiol.">
        <title>The Global Catalogue of Microorganisms (GCM) 10K type strain sequencing project: providing services to taxonomists for standard genome sequencing and annotation.</title>
        <authorList>
            <consortium name="The Broad Institute Genomics Platform"/>
            <consortium name="The Broad Institute Genome Sequencing Center for Infectious Disease"/>
            <person name="Wu L."/>
            <person name="Ma J."/>
        </authorList>
    </citation>
    <scope>NUCLEOTIDE SEQUENCE [LARGE SCALE GENOMIC DNA]</scope>
    <source>
        <strain evidence="6 7">JCM 3272</strain>
    </source>
</reference>
<evidence type="ECO:0000313" key="7">
    <source>
        <dbReference type="Proteomes" id="UP001501444"/>
    </source>
</evidence>
<evidence type="ECO:0000313" key="6">
    <source>
        <dbReference type="EMBL" id="GAA2329676.1"/>
    </source>
</evidence>
<evidence type="ECO:0000256" key="5">
    <source>
        <dbReference type="ARBA" id="ARBA00023277"/>
    </source>
</evidence>
<dbReference type="Gene3D" id="3.20.20.70">
    <property type="entry name" value="Aldolase class I"/>
    <property type="match status" value="1"/>
</dbReference>
<protein>
    <submittedName>
        <fullName evidence="6">Bifunctional 4-hydroxy-2-oxoglutarate aldolase/2-dehydro-3-deoxy-phosphogluconate aldolase</fullName>
    </submittedName>
</protein>
<evidence type="ECO:0000256" key="3">
    <source>
        <dbReference type="ARBA" id="ARBA00011233"/>
    </source>
</evidence>
<sequence>MNSFDTLLSGRPLVAILRGVPAPTAVALATAVWDSGLGVVEVPIQTPAAVECLRAVAAAGAERGALVGAGTVVTAEQVAVAAAAGAVFTVAPGLDAEVVAASRAAGLPHLPGVATPTEVHHALKAGCTWLKAFPAGSLGPGWIRELRGPFPDAKFVATGGIGADNARDYLDAGALALGVGGSVTRPGGLEALLDALRQ</sequence>
<dbReference type="PANTHER" id="PTHR30246">
    <property type="entry name" value="2-KETO-3-DEOXY-6-PHOSPHOGLUCONATE ALDOLASE"/>
    <property type="match status" value="1"/>
</dbReference>
<dbReference type="Proteomes" id="UP001501444">
    <property type="component" value="Unassembled WGS sequence"/>
</dbReference>
<comment type="pathway">
    <text evidence="1">Carbohydrate acid metabolism.</text>
</comment>
<dbReference type="InterPro" id="IPR000887">
    <property type="entry name" value="Aldlse_KDPG_KHG"/>
</dbReference>
<dbReference type="EMBL" id="BAAARV010000005">
    <property type="protein sequence ID" value="GAA2329676.1"/>
    <property type="molecule type" value="Genomic_DNA"/>
</dbReference>
<keyword evidence="7" id="KW-1185">Reference proteome</keyword>
<name>A0ABN3FGN6_9ACTN</name>
<dbReference type="Pfam" id="PF01081">
    <property type="entry name" value="Aldolase"/>
    <property type="match status" value="1"/>
</dbReference>
<evidence type="ECO:0000256" key="4">
    <source>
        <dbReference type="ARBA" id="ARBA00023239"/>
    </source>
</evidence>
<evidence type="ECO:0000256" key="1">
    <source>
        <dbReference type="ARBA" id="ARBA00004761"/>
    </source>
</evidence>
<dbReference type="InterPro" id="IPR013785">
    <property type="entry name" value="Aldolase_TIM"/>
</dbReference>
<dbReference type="CDD" id="cd00452">
    <property type="entry name" value="KDPG_aldolase"/>
    <property type="match status" value="1"/>
</dbReference>
<comment type="subunit">
    <text evidence="3">Homotrimer.</text>
</comment>
<dbReference type="RefSeq" id="WP_344610744.1">
    <property type="nucleotide sequence ID" value="NZ_BAAARV010000005.1"/>
</dbReference>
<evidence type="ECO:0000256" key="2">
    <source>
        <dbReference type="ARBA" id="ARBA00006906"/>
    </source>
</evidence>
<organism evidence="6 7">
    <name type="scientific">Dactylosporangium salmoneum</name>
    <dbReference type="NCBI Taxonomy" id="53361"/>
    <lineage>
        <taxon>Bacteria</taxon>
        <taxon>Bacillati</taxon>
        <taxon>Actinomycetota</taxon>
        <taxon>Actinomycetes</taxon>
        <taxon>Micromonosporales</taxon>
        <taxon>Micromonosporaceae</taxon>
        <taxon>Dactylosporangium</taxon>
    </lineage>
</organism>
<comment type="caution">
    <text evidence="6">The sequence shown here is derived from an EMBL/GenBank/DDBJ whole genome shotgun (WGS) entry which is preliminary data.</text>
</comment>
<accession>A0ABN3FGN6</accession>